<keyword evidence="1" id="KW-0863">Zinc-finger</keyword>
<dbReference type="Pfam" id="PF14111">
    <property type="entry name" value="DUF4283"/>
    <property type="match status" value="1"/>
</dbReference>
<keyword evidence="5" id="KW-1185">Reference proteome</keyword>
<dbReference type="PANTHER" id="PTHR31286:SF171">
    <property type="entry name" value="CCHC-TYPE DOMAIN-CONTAINING PROTEIN"/>
    <property type="match status" value="1"/>
</dbReference>
<feature type="region of interest" description="Disordered" evidence="2">
    <location>
        <begin position="1"/>
        <end position="35"/>
    </location>
</feature>
<feature type="domain" description="CCHC-type" evidence="3">
    <location>
        <begin position="249"/>
        <end position="262"/>
    </location>
</feature>
<keyword evidence="1" id="KW-0479">Metal-binding</keyword>
<evidence type="ECO:0000256" key="1">
    <source>
        <dbReference type="PROSITE-ProRule" id="PRU00047"/>
    </source>
</evidence>
<dbReference type="InterPro" id="IPR025558">
    <property type="entry name" value="DUF4283"/>
</dbReference>
<dbReference type="GO" id="GO:0008270">
    <property type="term" value="F:zinc ion binding"/>
    <property type="evidence" value="ECO:0007669"/>
    <property type="project" value="UniProtKB-KW"/>
</dbReference>
<dbReference type="Proteomes" id="UP000242715">
    <property type="component" value="Unassembled WGS sequence"/>
</dbReference>
<protein>
    <recommendedName>
        <fullName evidence="3">CCHC-type domain-containing protein</fullName>
    </recommendedName>
</protein>
<dbReference type="PANTHER" id="PTHR31286">
    <property type="entry name" value="GLYCINE-RICH CELL WALL STRUCTURAL PROTEIN 1.8-LIKE"/>
    <property type="match status" value="1"/>
</dbReference>
<evidence type="ECO:0000313" key="4">
    <source>
        <dbReference type="EMBL" id="GAU25489.1"/>
    </source>
</evidence>
<sequence>MSSSFVFSAHGDPHQTAKKPPDLHQSKPSFRDKLLGPSQEIPLRYKEDMIEKKLVRIELENGNRLLPKIHLEPQVFQELCTPWRDALVVKLLGKNLGYNTMKDRLQKVWKLQGGFEIMDNDNGFYMVKFDHAADKEKVITGGPWLIYDHCLAVSHWSPDFASPNAKVEHTVVWVRFPGLNMVYYDESFLLAMASAIGRPIKVDNNTLKVERGRFARVCVEVDLTVPVVGKIWVNGHWYKVQYEGLHLICTNCGCYGHLGRNCSHPTSMPAVVQSQQQHSNGQPNNKQLITRDWEVVLSHTLREGNSCADVLAKMGAVANTPLVTTSTPPRTLAKPLFEDANGVIFTRE</sequence>
<dbReference type="GO" id="GO:0003676">
    <property type="term" value="F:nucleic acid binding"/>
    <property type="evidence" value="ECO:0007669"/>
    <property type="project" value="InterPro"/>
</dbReference>
<dbReference type="OrthoDB" id="1096772at2759"/>
<dbReference type="EMBL" id="DF973312">
    <property type="protein sequence ID" value="GAU25489.1"/>
    <property type="molecule type" value="Genomic_DNA"/>
</dbReference>
<proteinExistence type="predicted"/>
<dbReference type="AlphaFoldDB" id="A0A2Z6N292"/>
<dbReference type="PROSITE" id="PS50158">
    <property type="entry name" value="ZF_CCHC"/>
    <property type="match status" value="1"/>
</dbReference>
<evidence type="ECO:0000313" key="5">
    <source>
        <dbReference type="Proteomes" id="UP000242715"/>
    </source>
</evidence>
<name>A0A2Z6N292_TRISU</name>
<reference evidence="5" key="1">
    <citation type="journal article" date="2017" name="Front. Plant Sci.">
        <title>Climate Clever Clovers: New Paradigm to Reduce the Environmental Footprint of Ruminants by Breeding Low Methanogenic Forages Utilizing Haplotype Variation.</title>
        <authorList>
            <person name="Kaur P."/>
            <person name="Appels R."/>
            <person name="Bayer P.E."/>
            <person name="Keeble-Gagnere G."/>
            <person name="Wang J."/>
            <person name="Hirakawa H."/>
            <person name="Shirasawa K."/>
            <person name="Vercoe P."/>
            <person name="Stefanova K."/>
            <person name="Durmic Z."/>
            <person name="Nichols P."/>
            <person name="Revell C."/>
            <person name="Isobe S.N."/>
            <person name="Edwards D."/>
            <person name="Erskine W."/>
        </authorList>
    </citation>
    <scope>NUCLEOTIDE SEQUENCE [LARGE SCALE GENOMIC DNA]</scope>
    <source>
        <strain evidence="5">cv. Daliak</strain>
    </source>
</reference>
<gene>
    <name evidence="4" type="ORF">TSUD_218610</name>
</gene>
<keyword evidence="1" id="KW-0862">Zinc</keyword>
<organism evidence="4 5">
    <name type="scientific">Trifolium subterraneum</name>
    <name type="common">Subterranean clover</name>
    <dbReference type="NCBI Taxonomy" id="3900"/>
    <lineage>
        <taxon>Eukaryota</taxon>
        <taxon>Viridiplantae</taxon>
        <taxon>Streptophyta</taxon>
        <taxon>Embryophyta</taxon>
        <taxon>Tracheophyta</taxon>
        <taxon>Spermatophyta</taxon>
        <taxon>Magnoliopsida</taxon>
        <taxon>eudicotyledons</taxon>
        <taxon>Gunneridae</taxon>
        <taxon>Pentapetalae</taxon>
        <taxon>rosids</taxon>
        <taxon>fabids</taxon>
        <taxon>Fabales</taxon>
        <taxon>Fabaceae</taxon>
        <taxon>Papilionoideae</taxon>
        <taxon>50 kb inversion clade</taxon>
        <taxon>NPAAA clade</taxon>
        <taxon>Hologalegina</taxon>
        <taxon>IRL clade</taxon>
        <taxon>Trifolieae</taxon>
        <taxon>Trifolium</taxon>
    </lineage>
</organism>
<feature type="compositionally biased region" description="Basic and acidic residues" evidence="2">
    <location>
        <begin position="11"/>
        <end position="34"/>
    </location>
</feature>
<dbReference type="InterPro" id="IPR001878">
    <property type="entry name" value="Znf_CCHC"/>
</dbReference>
<dbReference type="InterPro" id="IPR040256">
    <property type="entry name" value="At4g02000-like"/>
</dbReference>
<evidence type="ECO:0000256" key="2">
    <source>
        <dbReference type="SAM" id="MobiDB-lite"/>
    </source>
</evidence>
<accession>A0A2Z6N292</accession>
<evidence type="ECO:0000259" key="3">
    <source>
        <dbReference type="PROSITE" id="PS50158"/>
    </source>
</evidence>